<dbReference type="PROSITE" id="PS00636">
    <property type="entry name" value="DNAJ_1"/>
    <property type="match status" value="1"/>
</dbReference>
<dbReference type="InterPro" id="IPR056453">
    <property type="entry name" value="HTH_DNAJC9"/>
</dbReference>
<feature type="coiled-coil region" evidence="1">
    <location>
        <begin position="184"/>
        <end position="214"/>
    </location>
</feature>
<keyword evidence="1" id="KW-0175">Coiled coil</keyword>
<evidence type="ECO:0000313" key="3">
    <source>
        <dbReference type="EMBL" id="KAH3673983.1"/>
    </source>
</evidence>
<protein>
    <submittedName>
        <fullName evidence="3">Uncharacterized protein</fullName>
    </submittedName>
</protein>
<sequence>MTAPFPDIDPYAELGCNPQDAPPLIKKAYYKLCLKYHPDKLSEHDQKKYKTKFEKIQFSYQVLGDPKRRERYDKTGNLDESVADDDDFDWYAFFQEMRESDVKVTAELIEKDKKSYQGSEEEYQDVLETMIYYEGEFLRLFETIPHLEFSTGEEDRMFKLVQQMVVDGKLKKYKNWTTYVKNRSSEMKKMFRQLKKESKEAEEALKEINEKNQLKLDGSEDSLRQLIQSKKSHTFDNLIAKYSKQSQKQSKRSKQSEYDLDDEEFSRIQKKMKNQRHS</sequence>
<organism evidence="3 4">
    <name type="scientific">Ogataea polymorpha</name>
    <dbReference type="NCBI Taxonomy" id="460523"/>
    <lineage>
        <taxon>Eukaryota</taxon>
        <taxon>Fungi</taxon>
        <taxon>Dikarya</taxon>
        <taxon>Ascomycota</taxon>
        <taxon>Saccharomycotina</taxon>
        <taxon>Pichiomycetes</taxon>
        <taxon>Pichiales</taxon>
        <taxon>Pichiaceae</taxon>
        <taxon>Ogataea</taxon>
    </lineage>
</organism>
<dbReference type="GO" id="GO:0005737">
    <property type="term" value="C:cytoplasm"/>
    <property type="evidence" value="ECO:0007669"/>
    <property type="project" value="TreeGrafter"/>
</dbReference>
<evidence type="ECO:0000256" key="1">
    <source>
        <dbReference type="SAM" id="Coils"/>
    </source>
</evidence>
<reference evidence="3" key="2">
    <citation type="submission" date="2021-01" db="EMBL/GenBank/DDBJ databases">
        <authorList>
            <person name="Schikora-Tamarit M.A."/>
        </authorList>
    </citation>
    <scope>NUCLEOTIDE SEQUENCE</scope>
    <source>
        <strain evidence="3">NCAIM Y.01608</strain>
    </source>
</reference>
<dbReference type="SMART" id="SM00271">
    <property type="entry name" value="DnaJ"/>
    <property type="match status" value="1"/>
</dbReference>
<feature type="compositionally biased region" description="Basic residues" evidence="2">
    <location>
        <begin position="268"/>
        <end position="278"/>
    </location>
</feature>
<dbReference type="PROSITE" id="PS50076">
    <property type="entry name" value="DNAJ_2"/>
    <property type="match status" value="1"/>
</dbReference>
<dbReference type="PANTHER" id="PTHR44144">
    <property type="entry name" value="DNAJ HOMOLOG SUBFAMILY C MEMBER 9"/>
    <property type="match status" value="1"/>
</dbReference>
<proteinExistence type="predicted"/>
<dbReference type="Pfam" id="PF00226">
    <property type="entry name" value="DnaJ"/>
    <property type="match status" value="1"/>
</dbReference>
<feature type="region of interest" description="Disordered" evidence="2">
    <location>
        <begin position="242"/>
        <end position="278"/>
    </location>
</feature>
<evidence type="ECO:0000256" key="2">
    <source>
        <dbReference type="SAM" id="MobiDB-lite"/>
    </source>
</evidence>
<dbReference type="InterPro" id="IPR001623">
    <property type="entry name" value="DnaJ_domain"/>
</dbReference>
<dbReference type="InterPro" id="IPR018253">
    <property type="entry name" value="DnaJ_domain_CS"/>
</dbReference>
<dbReference type="EMBL" id="JAEUBD010000526">
    <property type="protein sequence ID" value="KAH3673983.1"/>
    <property type="molecule type" value="Genomic_DNA"/>
</dbReference>
<dbReference type="Gene3D" id="1.10.287.110">
    <property type="entry name" value="DnaJ domain"/>
    <property type="match status" value="1"/>
</dbReference>
<dbReference type="InterPro" id="IPR036869">
    <property type="entry name" value="J_dom_sf"/>
</dbReference>
<dbReference type="Pfam" id="PF23302">
    <property type="entry name" value="HTH_DNAJC9"/>
    <property type="match status" value="1"/>
</dbReference>
<dbReference type="PANTHER" id="PTHR44144:SF1">
    <property type="entry name" value="DNAJ HOMOLOG SUBFAMILY C MEMBER 9"/>
    <property type="match status" value="1"/>
</dbReference>
<gene>
    <name evidence="3" type="ORF">OGATHE_001963</name>
</gene>
<dbReference type="AlphaFoldDB" id="A0A1B7SGZ3"/>
<dbReference type="GO" id="GO:0005634">
    <property type="term" value="C:nucleus"/>
    <property type="evidence" value="ECO:0007669"/>
    <property type="project" value="TreeGrafter"/>
</dbReference>
<dbReference type="GO" id="GO:0031072">
    <property type="term" value="F:heat shock protein binding"/>
    <property type="evidence" value="ECO:0007669"/>
    <property type="project" value="TreeGrafter"/>
</dbReference>
<dbReference type="RefSeq" id="XP_018210666.1">
    <property type="nucleotide sequence ID" value="XM_018354499.1"/>
</dbReference>
<dbReference type="SUPFAM" id="SSF46565">
    <property type="entry name" value="Chaperone J-domain"/>
    <property type="match status" value="1"/>
</dbReference>
<comment type="caution">
    <text evidence="3">The sequence shown here is derived from an EMBL/GenBank/DDBJ whole genome shotgun (WGS) entry which is preliminary data.</text>
</comment>
<accession>A0A1B7SGZ3</accession>
<evidence type="ECO:0000313" key="4">
    <source>
        <dbReference type="Proteomes" id="UP000788993"/>
    </source>
</evidence>
<reference evidence="3" key="1">
    <citation type="journal article" date="2021" name="Open Biol.">
        <title>Shared evolutionary footprints suggest mitochondrial oxidative damage underlies multiple complex I losses in fungi.</title>
        <authorList>
            <person name="Schikora-Tamarit M.A."/>
            <person name="Marcet-Houben M."/>
            <person name="Nosek J."/>
            <person name="Gabaldon T."/>
        </authorList>
    </citation>
    <scope>NUCLEOTIDE SEQUENCE</scope>
    <source>
        <strain evidence="3">NCAIM Y.01608</strain>
    </source>
</reference>
<dbReference type="CDD" id="cd06257">
    <property type="entry name" value="DnaJ"/>
    <property type="match status" value="1"/>
</dbReference>
<dbReference type="Proteomes" id="UP000788993">
    <property type="component" value="Unassembled WGS sequence"/>
</dbReference>
<name>A0A1B7SGZ3_9ASCO</name>
<dbReference type="InterPro" id="IPR052594">
    <property type="entry name" value="J_domain-containing_protein"/>
</dbReference>
<dbReference type="PRINTS" id="PR00625">
    <property type="entry name" value="JDOMAIN"/>
</dbReference>
<keyword evidence="4" id="KW-1185">Reference proteome</keyword>